<proteinExistence type="predicted"/>
<organism evidence="1 2">
    <name type="scientific">Dreissena polymorpha</name>
    <name type="common">Zebra mussel</name>
    <name type="synonym">Mytilus polymorpha</name>
    <dbReference type="NCBI Taxonomy" id="45954"/>
    <lineage>
        <taxon>Eukaryota</taxon>
        <taxon>Metazoa</taxon>
        <taxon>Spiralia</taxon>
        <taxon>Lophotrochozoa</taxon>
        <taxon>Mollusca</taxon>
        <taxon>Bivalvia</taxon>
        <taxon>Autobranchia</taxon>
        <taxon>Heteroconchia</taxon>
        <taxon>Euheterodonta</taxon>
        <taxon>Imparidentia</taxon>
        <taxon>Neoheterodontei</taxon>
        <taxon>Myida</taxon>
        <taxon>Dreissenoidea</taxon>
        <taxon>Dreissenidae</taxon>
        <taxon>Dreissena</taxon>
    </lineage>
</organism>
<dbReference type="Proteomes" id="UP000828390">
    <property type="component" value="Unassembled WGS sequence"/>
</dbReference>
<dbReference type="EMBL" id="JAIWYP010000007">
    <property type="protein sequence ID" value="KAH3792283.1"/>
    <property type="molecule type" value="Genomic_DNA"/>
</dbReference>
<dbReference type="AlphaFoldDB" id="A0A9D4F7E3"/>
<keyword evidence="2" id="KW-1185">Reference proteome</keyword>
<accession>A0A9D4F7E3</accession>
<evidence type="ECO:0000313" key="2">
    <source>
        <dbReference type="Proteomes" id="UP000828390"/>
    </source>
</evidence>
<sequence length="50" mass="5930">MVLEKQVVNVDMKLTRLWTSIEDIKRKLEERITKVDEKADLLDGLWPLYG</sequence>
<reference evidence="1" key="2">
    <citation type="submission" date="2020-11" db="EMBL/GenBank/DDBJ databases">
        <authorList>
            <person name="McCartney M.A."/>
            <person name="Auch B."/>
            <person name="Kono T."/>
            <person name="Mallez S."/>
            <person name="Becker A."/>
            <person name="Gohl D.M."/>
            <person name="Silverstein K.A.T."/>
            <person name="Koren S."/>
            <person name="Bechman K.B."/>
            <person name="Herman A."/>
            <person name="Abrahante J.E."/>
            <person name="Garbe J."/>
        </authorList>
    </citation>
    <scope>NUCLEOTIDE SEQUENCE</scope>
    <source>
        <strain evidence="1">Duluth1</strain>
        <tissue evidence="1">Whole animal</tissue>
    </source>
</reference>
<evidence type="ECO:0000313" key="1">
    <source>
        <dbReference type="EMBL" id="KAH3792283.1"/>
    </source>
</evidence>
<reference evidence="1" key="1">
    <citation type="journal article" date="2019" name="bioRxiv">
        <title>The Genome of the Zebra Mussel, Dreissena polymorpha: A Resource for Invasive Species Research.</title>
        <authorList>
            <person name="McCartney M.A."/>
            <person name="Auch B."/>
            <person name="Kono T."/>
            <person name="Mallez S."/>
            <person name="Zhang Y."/>
            <person name="Obille A."/>
            <person name="Becker A."/>
            <person name="Abrahante J.E."/>
            <person name="Garbe J."/>
            <person name="Badalamenti J.P."/>
            <person name="Herman A."/>
            <person name="Mangelson H."/>
            <person name="Liachko I."/>
            <person name="Sullivan S."/>
            <person name="Sone E.D."/>
            <person name="Koren S."/>
            <person name="Silverstein K.A.T."/>
            <person name="Beckman K.B."/>
            <person name="Gohl D.M."/>
        </authorList>
    </citation>
    <scope>NUCLEOTIDE SEQUENCE</scope>
    <source>
        <strain evidence="1">Duluth1</strain>
        <tissue evidence="1">Whole animal</tissue>
    </source>
</reference>
<comment type="caution">
    <text evidence="1">The sequence shown here is derived from an EMBL/GenBank/DDBJ whole genome shotgun (WGS) entry which is preliminary data.</text>
</comment>
<protein>
    <submittedName>
        <fullName evidence="1">Uncharacterized protein</fullName>
    </submittedName>
</protein>
<gene>
    <name evidence="1" type="ORF">DPMN_145775</name>
</gene>
<name>A0A9D4F7E3_DREPO</name>